<keyword evidence="4" id="KW-0915">Sodium</keyword>
<dbReference type="CDD" id="cd07110">
    <property type="entry name" value="ALDH_F10_BADH"/>
    <property type="match status" value="1"/>
</dbReference>
<evidence type="ECO:0000256" key="8">
    <source>
        <dbReference type="ARBA" id="ARBA00049215"/>
    </source>
</evidence>
<dbReference type="Pfam" id="PF03372">
    <property type="entry name" value="Exo_endo_phos"/>
    <property type="match status" value="1"/>
</dbReference>
<dbReference type="Gene3D" id="3.40.309.10">
    <property type="entry name" value="Aldehyde Dehydrogenase, Chain A, domain 2"/>
    <property type="match status" value="1"/>
</dbReference>
<dbReference type="FunFam" id="3.40.605.10:FF:000007">
    <property type="entry name" value="NAD/NADP-dependent betaine aldehyde dehydrogenase"/>
    <property type="match status" value="1"/>
</dbReference>
<evidence type="ECO:0000313" key="14">
    <source>
        <dbReference type="EMBL" id="SPC87919.1"/>
    </source>
</evidence>
<dbReference type="PANTHER" id="PTHR43860:SF2">
    <property type="entry name" value="BETAINE ALDEHYDE DEHYDROGENASE-RELATED"/>
    <property type="match status" value="1"/>
</dbReference>
<feature type="region of interest" description="Disordered" evidence="11">
    <location>
        <begin position="608"/>
        <end position="643"/>
    </location>
</feature>
<feature type="domain" description="Aldehyde dehydrogenase" evidence="12">
    <location>
        <begin position="17"/>
        <end position="482"/>
    </location>
</feature>
<dbReference type="GO" id="GO:0019145">
    <property type="term" value="F:aminobutyraldehyde dehydrogenase (NAD+) activity"/>
    <property type="evidence" value="ECO:0007669"/>
    <property type="project" value="UniProtKB-EC"/>
</dbReference>
<dbReference type="Pfam" id="PF00171">
    <property type="entry name" value="Aldedh"/>
    <property type="match status" value="1"/>
</dbReference>
<dbReference type="EC" id="1.2.1.19" evidence="6"/>
<gene>
    <name evidence="14" type="ORF">FSB_LOCUS15801</name>
</gene>
<evidence type="ECO:0000256" key="10">
    <source>
        <dbReference type="RuleBase" id="RU003345"/>
    </source>
</evidence>
<dbReference type="GO" id="GO:0110095">
    <property type="term" value="P:cellular detoxification of aldehyde"/>
    <property type="evidence" value="ECO:0007669"/>
    <property type="project" value="UniProtKB-ARBA"/>
</dbReference>
<organism evidence="14">
    <name type="scientific">Fagus sylvatica</name>
    <name type="common">Beechnut</name>
    <dbReference type="NCBI Taxonomy" id="28930"/>
    <lineage>
        <taxon>Eukaryota</taxon>
        <taxon>Viridiplantae</taxon>
        <taxon>Streptophyta</taxon>
        <taxon>Embryophyta</taxon>
        <taxon>Tracheophyta</taxon>
        <taxon>Spermatophyta</taxon>
        <taxon>Magnoliopsida</taxon>
        <taxon>eudicotyledons</taxon>
        <taxon>Gunneridae</taxon>
        <taxon>Pentapetalae</taxon>
        <taxon>rosids</taxon>
        <taxon>fabids</taxon>
        <taxon>Fagales</taxon>
        <taxon>Fagaceae</taxon>
        <taxon>Fagus</taxon>
    </lineage>
</organism>
<evidence type="ECO:0000256" key="4">
    <source>
        <dbReference type="ARBA" id="ARBA00023053"/>
    </source>
</evidence>
<dbReference type="EMBL" id="OIVN01000957">
    <property type="protein sequence ID" value="SPC87919.1"/>
    <property type="molecule type" value="Genomic_DNA"/>
</dbReference>
<dbReference type="InterPro" id="IPR016160">
    <property type="entry name" value="Ald_DH_CS_CYS"/>
</dbReference>
<dbReference type="Gene3D" id="3.60.10.10">
    <property type="entry name" value="Endonuclease/exonuclease/phosphatase"/>
    <property type="match status" value="1"/>
</dbReference>
<comment type="pathway">
    <text evidence="5">Amine and polyamine biosynthesis; betaine biosynthesis via choline pathway; betaine from betaine aldehyde: step 1/1.</text>
</comment>
<dbReference type="PANTHER" id="PTHR43860">
    <property type="entry name" value="BETAINE ALDEHYDE DEHYDROGENASE"/>
    <property type="match status" value="1"/>
</dbReference>
<protein>
    <recommendedName>
        <fullName evidence="6">aminobutyraldehyde dehydrogenase</fullName>
        <ecNumber evidence="6">1.2.1.19</ecNumber>
    </recommendedName>
</protein>
<feature type="domain" description="Endonuclease/exonuclease/phosphatase" evidence="13">
    <location>
        <begin position="733"/>
        <end position="870"/>
    </location>
</feature>
<evidence type="ECO:0000256" key="11">
    <source>
        <dbReference type="SAM" id="MobiDB-lite"/>
    </source>
</evidence>
<reference evidence="14" key="1">
    <citation type="submission" date="2018-02" db="EMBL/GenBank/DDBJ databases">
        <authorList>
            <person name="Cohen D.B."/>
            <person name="Kent A.D."/>
        </authorList>
    </citation>
    <scope>NUCLEOTIDE SEQUENCE</scope>
</reference>
<feature type="compositionally biased region" description="Polar residues" evidence="11">
    <location>
        <begin position="616"/>
        <end position="628"/>
    </location>
</feature>
<evidence type="ECO:0000256" key="2">
    <source>
        <dbReference type="ARBA" id="ARBA00023002"/>
    </source>
</evidence>
<accession>A0A2N9FLY3</accession>
<dbReference type="Gene3D" id="3.40.605.10">
    <property type="entry name" value="Aldehyde Dehydrogenase, Chain A, domain 1"/>
    <property type="match status" value="1"/>
</dbReference>
<evidence type="ECO:0000256" key="7">
    <source>
        <dbReference type="ARBA" id="ARBA00047421"/>
    </source>
</evidence>
<dbReference type="InterPro" id="IPR016162">
    <property type="entry name" value="Ald_DH_N"/>
</dbReference>
<comment type="catalytic activity">
    <reaction evidence="8">
        <text>4-aminobutanal + NAD(+) + H2O = 4-aminobutanoate + NADH + 2 H(+)</text>
        <dbReference type="Rhea" id="RHEA:19105"/>
        <dbReference type="ChEBI" id="CHEBI:15377"/>
        <dbReference type="ChEBI" id="CHEBI:15378"/>
        <dbReference type="ChEBI" id="CHEBI:57540"/>
        <dbReference type="ChEBI" id="CHEBI:57945"/>
        <dbReference type="ChEBI" id="CHEBI:58264"/>
        <dbReference type="ChEBI" id="CHEBI:59888"/>
        <dbReference type="EC" id="1.2.1.19"/>
    </reaction>
    <physiologicalReaction direction="left-to-right" evidence="8">
        <dbReference type="Rhea" id="RHEA:19106"/>
    </physiologicalReaction>
</comment>
<evidence type="ECO:0000256" key="3">
    <source>
        <dbReference type="ARBA" id="ARBA00023027"/>
    </source>
</evidence>
<name>A0A2N9FLY3_FAGSY</name>
<feature type="active site" evidence="9">
    <location>
        <position position="260"/>
    </location>
</feature>
<dbReference type="InterPro" id="IPR029510">
    <property type="entry name" value="Ald_DH_CS_GLU"/>
</dbReference>
<keyword evidence="3" id="KW-0520">NAD</keyword>
<evidence type="ECO:0000259" key="13">
    <source>
        <dbReference type="Pfam" id="PF03372"/>
    </source>
</evidence>
<dbReference type="PROSITE" id="PS00070">
    <property type="entry name" value="ALDEHYDE_DEHYDR_CYS"/>
    <property type="match status" value="1"/>
</dbReference>
<dbReference type="InterPro" id="IPR016163">
    <property type="entry name" value="Ald_DH_C"/>
</dbReference>
<sequence>MAIPIPTRQLFIDGEWREPVLKKRIPIINPATEQIIGDIPAATAEDVELAVEAARRALARNKGRDWSLAPGAVRAKYLRAIAAKITEKKSEIAKFETLDCGKPLDEAAWDIDDVAGCFEYYADLAEGLDAKQKAPVSLPMDTFKSYVLKEPIGVVGLITPWNYPMLMATWKVAPALAAGCAAILKPSELASVTCLELAQVCREVGLPPGVLNILTGLGHEAGAPLASHPHVDKIAFTGSTITGSKIMTAAAQVVKPVSLELGGKSPIIVFEDVDLDKAAEWAAFGCFWTNGQICSATSRLIVHESVAAEFLDRLVKWTKNIKISDPLEEGCRLGPVVSGGQYEKVLKFIETAKSEGATILCGGARPEHLKKGFYIQPTIISDVTTSMQIWREEVFGPVLCVKTFSTEDEAIELANDTQYGLGGAVISNDLERCDRALQAGIVWINCSQPCFTQAPWGGNKRSGFGRELGEWGIENYLTVKQVTQYISDDPWGWYQSPSKLVKLERSRLLQLSTFWIQVHGLPFLWQNKPNLSRIGSKASKVIEVDFVGDLPPRWHKFVRLRVEVDITVPLKPGMFFPRKELSDVWICLKYEKLPEAYGPWMRSNNNENPPGIFDNPISQKDLNESSETGFRHKPTPQTASPSLTVPLLVRGNSDVDKVTSPLRQLVSAKLFVPIDKGVPLEASLALPFQQDHCNSLLEPEIRTEEHCCDSESISNLMKDVARMIGFQNLVTIGLKGRAGGICLLWSNNLNVEILEFNSHLIVIQIRDCNVYWSFVGFYGPPYKSKRMKSWVNLHALLVSIQGPWVCCGDFNVVIDDSEKEGGTAGSSSTPSFLKELLFYLAAVDLGFVGNKFTWTNRRWGRHAIRERLDRGPATEANVGAKAVIQTEINGWFSRLETIWRQKSRETWLKEGDRNSRFFHLSTIIRRKRNTIDAIKSDNGDWIINISEIKSFVVSKYQELFTEEPTSFPPDLENLISPSITPEVNEAIWALHGVKMNPSGPAFTHVTYADDLMLFAKASTREVKILDVCLEKYCLWSGQLINRDKSGLIFSKLVPRDRSRAIKWELNMKKITQPATYLGAPLFSSRNCTRDFKFLHESDSICMRALRSKYKVRSDWMHRDPPKNASKTWKAIEGLKSLIMKGACFIVGDGAVIDIWKDSWVPWLPNFLPQPKYETINERVGTGILPTNQNYVLKVGFGDPKCPLCQGDSESSIHLFFHYPISRALWFGQGWCLRPDNLNLANYFDIVKLVVDPPWCSGGLPNKNSSKEKSAIQIALTLECIWNCRNQVVHNGSIIDVSAILRSLEIKVREHFTLLDTEDYDPVKSTIRWSAPAPGIIKINTDAADEIRPFLYCCGVQ</sequence>
<dbReference type="SUPFAM" id="SSF53720">
    <property type="entry name" value="ALDH-like"/>
    <property type="match status" value="1"/>
</dbReference>
<evidence type="ECO:0000259" key="12">
    <source>
        <dbReference type="Pfam" id="PF00171"/>
    </source>
</evidence>
<comment type="similarity">
    <text evidence="1 10">Belongs to the aldehyde dehydrogenase family.</text>
</comment>
<dbReference type="SUPFAM" id="SSF56219">
    <property type="entry name" value="DNase I-like"/>
    <property type="match status" value="1"/>
</dbReference>
<evidence type="ECO:0000256" key="5">
    <source>
        <dbReference type="ARBA" id="ARBA00037921"/>
    </source>
</evidence>
<dbReference type="FunFam" id="3.40.309.10:FF:000012">
    <property type="entry name" value="Betaine aldehyde dehydrogenase"/>
    <property type="match status" value="1"/>
</dbReference>
<evidence type="ECO:0000256" key="9">
    <source>
        <dbReference type="PROSITE-ProRule" id="PRU10007"/>
    </source>
</evidence>
<comment type="catalytic activity">
    <reaction evidence="7">
        <text>3-aminopropanal + NAD(+) + H2O = beta-alanine + NADH + 2 H(+)</text>
        <dbReference type="Rhea" id="RHEA:30695"/>
        <dbReference type="ChEBI" id="CHEBI:15377"/>
        <dbReference type="ChEBI" id="CHEBI:15378"/>
        <dbReference type="ChEBI" id="CHEBI:57540"/>
        <dbReference type="ChEBI" id="CHEBI:57945"/>
        <dbReference type="ChEBI" id="CHEBI:57966"/>
        <dbReference type="ChEBI" id="CHEBI:58374"/>
    </reaction>
    <physiologicalReaction direction="left-to-right" evidence="7">
        <dbReference type="Rhea" id="RHEA:30696"/>
    </physiologicalReaction>
</comment>
<dbReference type="InterPro" id="IPR015590">
    <property type="entry name" value="Aldehyde_DH_dom"/>
</dbReference>
<dbReference type="InterPro" id="IPR016161">
    <property type="entry name" value="Ald_DH/histidinol_DH"/>
</dbReference>
<evidence type="ECO:0000256" key="1">
    <source>
        <dbReference type="ARBA" id="ARBA00009986"/>
    </source>
</evidence>
<dbReference type="PROSITE" id="PS00687">
    <property type="entry name" value="ALDEHYDE_DEHYDR_GLU"/>
    <property type="match status" value="1"/>
</dbReference>
<dbReference type="InterPro" id="IPR036691">
    <property type="entry name" value="Endo/exonu/phosph_ase_sf"/>
</dbReference>
<evidence type="ECO:0000256" key="6">
    <source>
        <dbReference type="ARBA" id="ARBA00039138"/>
    </source>
</evidence>
<keyword evidence="2 10" id="KW-0560">Oxidoreductase</keyword>
<proteinExistence type="inferred from homology"/>
<dbReference type="InterPro" id="IPR005135">
    <property type="entry name" value="Endo/exonuclease/phosphatase"/>
</dbReference>